<dbReference type="AlphaFoldDB" id="A0A9D2WNF6"/>
<dbReference type="PROSITE" id="PS50967">
    <property type="entry name" value="HRDC"/>
    <property type="match status" value="1"/>
</dbReference>
<dbReference type="Gene3D" id="1.10.150.80">
    <property type="entry name" value="HRDC domain"/>
    <property type="match status" value="1"/>
</dbReference>
<dbReference type="InterPro" id="IPR002121">
    <property type="entry name" value="HRDC_dom"/>
</dbReference>
<evidence type="ECO:0000313" key="2">
    <source>
        <dbReference type="EMBL" id="KAF1084413.1"/>
    </source>
</evidence>
<organism evidence="2 3">
    <name type="scientific">Sporotomaculum syntrophicum</name>
    <dbReference type="NCBI Taxonomy" id="182264"/>
    <lineage>
        <taxon>Bacteria</taxon>
        <taxon>Bacillati</taxon>
        <taxon>Bacillota</taxon>
        <taxon>Clostridia</taxon>
        <taxon>Eubacteriales</taxon>
        <taxon>Desulfallaceae</taxon>
        <taxon>Sporotomaculum</taxon>
    </lineage>
</organism>
<protein>
    <submittedName>
        <fullName evidence="2">ATP-dependent DNA helicase RecQ</fullName>
    </submittedName>
</protein>
<sequence length="146" mass="16930">MKNLHDANKNGAWFSEDGMYRVAEVLLAHHHENPVDYTLKYGISSQENQPAEAKQAQQQLAPVSSVTIEDTPIYRELREYRLIKSREEGIKPYYIYNNAQLEQIIALMPETSAELRQIKGFAETKCHKYGEARINIVQKYKEDVMI</sequence>
<keyword evidence="2" id="KW-0547">Nucleotide-binding</keyword>
<keyword evidence="2" id="KW-0067">ATP-binding</keyword>
<comment type="caution">
    <text evidence="2">The sequence shown here is derived from an EMBL/GenBank/DDBJ whole genome shotgun (WGS) entry which is preliminary data.</text>
</comment>
<dbReference type="GO" id="GO:0004386">
    <property type="term" value="F:helicase activity"/>
    <property type="evidence" value="ECO:0007669"/>
    <property type="project" value="UniProtKB-KW"/>
</dbReference>
<name>A0A9D2WNF6_9FIRM</name>
<evidence type="ECO:0000259" key="1">
    <source>
        <dbReference type="PROSITE" id="PS50967"/>
    </source>
</evidence>
<dbReference type="SUPFAM" id="SSF47819">
    <property type="entry name" value="HRDC-like"/>
    <property type="match status" value="1"/>
</dbReference>
<feature type="domain" description="HRDC" evidence="1">
    <location>
        <begin position="67"/>
        <end position="146"/>
    </location>
</feature>
<dbReference type="OrthoDB" id="9813328at2"/>
<proteinExistence type="predicted"/>
<keyword evidence="2" id="KW-0378">Hydrolase</keyword>
<evidence type="ECO:0000313" key="3">
    <source>
        <dbReference type="Proteomes" id="UP000798488"/>
    </source>
</evidence>
<dbReference type="SMART" id="SM00341">
    <property type="entry name" value="HRDC"/>
    <property type="match status" value="1"/>
</dbReference>
<dbReference type="RefSeq" id="WP_161822500.1">
    <property type="nucleotide sequence ID" value="NZ_LSRS01000005.1"/>
</dbReference>
<reference evidence="2" key="1">
    <citation type="submission" date="2016-02" db="EMBL/GenBank/DDBJ databases">
        <title>Draft Genome Sequence of Sporotomaculum syntrophicum Strain FB, a Syntrophic Benzoate Degrader.</title>
        <authorList>
            <person name="Nobu M.K."/>
            <person name="Narihiro T."/>
            <person name="Qiu Y.-L."/>
            <person name="Ohashi A."/>
            <person name="Liu W.-T."/>
            <person name="Yuji S."/>
        </authorList>
    </citation>
    <scope>NUCLEOTIDE SEQUENCE</scope>
    <source>
        <strain evidence="2">FB</strain>
    </source>
</reference>
<dbReference type="InterPro" id="IPR010997">
    <property type="entry name" value="HRDC-like_sf"/>
</dbReference>
<gene>
    <name evidence="2" type="ORF">SPSYN_02190</name>
</gene>
<dbReference type="GO" id="GO:0000166">
    <property type="term" value="F:nucleotide binding"/>
    <property type="evidence" value="ECO:0007669"/>
    <property type="project" value="InterPro"/>
</dbReference>
<keyword evidence="3" id="KW-1185">Reference proteome</keyword>
<dbReference type="Pfam" id="PF00570">
    <property type="entry name" value="HRDC"/>
    <property type="match status" value="1"/>
</dbReference>
<dbReference type="Proteomes" id="UP000798488">
    <property type="component" value="Unassembled WGS sequence"/>
</dbReference>
<dbReference type="GO" id="GO:0003676">
    <property type="term" value="F:nucleic acid binding"/>
    <property type="evidence" value="ECO:0007669"/>
    <property type="project" value="InterPro"/>
</dbReference>
<dbReference type="InterPro" id="IPR044876">
    <property type="entry name" value="HRDC_dom_sf"/>
</dbReference>
<keyword evidence="2" id="KW-0347">Helicase</keyword>
<accession>A0A9D2WNF6</accession>
<dbReference type="EMBL" id="LSRS01000005">
    <property type="protein sequence ID" value="KAF1084413.1"/>
    <property type="molecule type" value="Genomic_DNA"/>
</dbReference>